<keyword evidence="1" id="KW-0548">Nucleotidyltransferase</keyword>
<dbReference type="OrthoDB" id="9795973at2"/>
<keyword evidence="1" id="KW-0808">Transferase</keyword>
<dbReference type="InterPro" id="IPR007459">
    <property type="entry name" value="DNA_pol3_chi"/>
</dbReference>
<dbReference type="EMBL" id="MIPT01000001">
    <property type="protein sequence ID" value="OHT20771.1"/>
    <property type="molecule type" value="Genomic_DNA"/>
</dbReference>
<dbReference type="NCBIfam" id="NF004347">
    <property type="entry name" value="PRK05728.1-4"/>
    <property type="match status" value="1"/>
</dbReference>
<dbReference type="Pfam" id="PF04364">
    <property type="entry name" value="DNA_pol3_chi"/>
    <property type="match status" value="1"/>
</dbReference>
<dbReference type="GO" id="GO:0006260">
    <property type="term" value="P:DNA replication"/>
    <property type="evidence" value="ECO:0007669"/>
    <property type="project" value="InterPro"/>
</dbReference>
<dbReference type="EC" id="2.7.7.7" evidence="1"/>
<dbReference type="Gene3D" id="3.40.50.10110">
    <property type="entry name" value="DNA polymerase III subunit chi"/>
    <property type="match status" value="1"/>
</dbReference>
<organism evidence="1 2">
    <name type="scientific">Edaphosphingomonas haloaromaticamans</name>
    <dbReference type="NCBI Taxonomy" id="653954"/>
    <lineage>
        <taxon>Bacteria</taxon>
        <taxon>Pseudomonadati</taxon>
        <taxon>Pseudomonadota</taxon>
        <taxon>Alphaproteobacteria</taxon>
        <taxon>Sphingomonadales</taxon>
        <taxon>Rhizorhabdaceae</taxon>
        <taxon>Edaphosphingomonas</taxon>
    </lineage>
</organism>
<keyword evidence="2" id="KW-1185">Reference proteome</keyword>
<dbReference type="InterPro" id="IPR036768">
    <property type="entry name" value="PolIII_chi_sf"/>
</dbReference>
<dbReference type="SUPFAM" id="SSF102400">
    <property type="entry name" value="DNA polymerase III chi subunit"/>
    <property type="match status" value="1"/>
</dbReference>
<dbReference type="GO" id="GO:0003677">
    <property type="term" value="F:DNA binding"/>
    <property type="evidence" value="ECO:0007669"/>
    <property type="project" value="InterPro"/>
</dbReference>
<dbReference type="RefSeq" id="WP_070934213.1">
    <property type="nucleotide sequence ID" value="NZ_MIPT01000001.1"/>
</dbReference>
<comment type="caution">
    <text evidence="1">The sequence shown here is derived from an EMBL/GenBank/DDBJ whole genome shotgun (WGS) entry which is preliminary data.</text>
</comment>
<dbReference type="PANTHER" id="PTHR38767:SF1">
    <property type="entry name" value="DNA POLYMERASE III SUBUNIT CHI"/>
    <property type="match status" value="1"/>
</dbReference>
<evidence type="ECO:0000313" key="2">
    <source>
        <dbReference type="Proteomes" id="UP000179467"/>
    </source>
</evidence>
<protein>
    <submittedName>
        <fullName evidence="1">DNA polymerase III subunit chi</fullName>
        <ecNumber evidence="1">2.7.7.7</ecNumber>
    </submittedName>
</protein>
<reference evidence="1 2" key="1">
    <citation type="submission" date="2016-09" db="EMBL/GenBank/DDBJ databases">
        <title>Metabolic pathway, cell adaptation mechanisms and a novel monoxygenase revealed through proteogenomic-transcription analysis of a Sphingomonas haloaromaticamans strain degrading the fungicide ortho-phenylphenol.</title>
        <authorList>
            <person name="Perruchon C."/>
            <person name="Papadopoulou E.S."/>
            <person name="Rousidou C."/>
            <person name="Vasileiadis S."/>
            <person name="Tanou G."/>
            <person name="Amoutzias G."/>
            <person name="Molassiotis A."/>
            <person name="Karpouzas D.G."/>
        </authorList>
    </citation>
    <scope>NUCLEOTIDE SEQUENCE [LARGE SCALE GENOMIC DNA]</scope>
    <source>
        <strain evidence="1 2">P3</strain>
    </source>
</reference>
<dbReference type="GO" id="GO:0003887">
    <property type="term" value="F:DNA-directed DNA polymerase activity"/>
    <property type="evidence" value="ECO:0007669"/>
    <property type="project" value="UniProtKB-EC"/>
</dbReference>
<proteinExistence type="predicted"/>
<accession>A0A1S1HH09</accession>
<name>A0A1S1HH09_9SPHN</name>
<dbReference type="AlphaFoldDB" id="A0A1S1HH09"/>
<sequence length="146" mass="15874">MQVDFYHLASSPIERVLPRIAERLLADGARLLVVCADDGQAARLDQQLWTYAADSFLPHGRAGDGGEALQPVLIAATADAANGARNIALADGIWRDEALAFDRAFHLFDDGSIDAARAAWKALAGREDVVRNFWKQDESGRWAKAA</sequence>
<gene>
    <name evidence="1" type="primary">holC</name>
    <name evidence="1" type="ORF">BHE75_02773</name>
</gene>
<dbReference type="PANTHER" id="PTHR38767">
    <property type="entry name" value="DNA POLYMERASE III SUBUNIT CHI"/>
    <property type="match status" value="1"/>
</dbReference>
<dbReference type="GO" id="GO:0032298">
    <property type="term" value="P:positive regulation of DNA-templated DNA replication initiation"/>
    <property type="evidence" value="ECO:0007669"/>
    <property type="project" value="TreeGrafter"/>
</dbReference>
<evidence type="ECO:0000313" key="1">
    <source>
        <dbReference type="EMBL" id="OHT20771.1"/>
    </source>
</evidence>
<dbReference type="Proteomes" id="UP000179467">
    <property type="component" value="Unassembled WGS sequence"/>
</dbReference>